<dbReference type="Proteomes" id="UP000288805">
    <property type="component" value="Unassembled WGS sequence"/>
</dbReference>
<gene>
    <name evidence="3" type="ORF">CK203_048357</name>
</gene>
<proteinExistence type="predicted"/>
<name>A0A438HRC3_VITVI</name>
<dbReference type="AlphaFoldDB" id="A0A438HRC3"/>
<reference evidence="3 4" key="1">
    <citation type="journal article" date="2018" name="PLoS Genet.">
        <title>Population sequencing reveals clonal diversity and ancestral inbreeding in the grapevine cultivar Chardonnay.</title>
        <authorList>
            <person name="Roach M.J."/>
            <person name="Johnson D.L."/>
            <person name="Bohlmann J."/>
            <person name="van Vuuren H.J."/>
            <person name="Jones S.J."/>
            <person name="Pretorius I.S."/>
            <person name="Schmidt S.A."/>
            <person name="Borneman A.R."/>
        </authorList>
    </citation>
    <scope>NUCLEOTIDE SEQUENCE [LARGE SCALE GENOMIC DNA]</scope>
    <source>
        <strain evidence="4">cv. Chardonnay</strain>
        <tissue evidence="3">Leaf</tissue>
    </source>
</reference>
<organism evidence="3 4">
    <name type="scientific">Vitis vinifera</name>
    <name type="common">Grape</name>
    <dbReference type="NCBI Taxonomy" id="29760"/>
    <lineage>
        <taxon>Eukaryota</taxon>
        <taxon>Viridiplantae</taxon>
        <taxon>Streptophyta</taxon>
        <taxon>Embryophyta</taxon>
        <taxon>Tracheophyta</taxon>
        <taxon>Spermatophyta</taxon>
        <taxon>Magnoliopsida</taxon>
        <taxon>eudicotyledons</taxon>
        <taxon>Gunneridae</taxon>
        <taxon>Pentapetalae</taxon>
        <taxon>rosids</taxon>
        <taxon>Vitales</taxon>
        <taxon>Vitaceae</taxon>
        <taxon>Viteae</taxon>
        <taxon>Vitis</taxon>
    </lineage>
</organism>
<dbReference type="InterPro" id="IPR046796">
    <property type="entry name" value="Transposase_32_dom"/>
</dbReference>
<protein>
    <recommendedName>
        <fullName evidence="2">Putative plant transposon protein domain-containing protein</fullName>
    </recommendedName>
</protein>
<dbReference type="EMBL" id="QGNW01000187">
    <property type="protein sequence ID" value="RVW87017.1"/>
    <property type="molecule type" value="Genomic_DNA"/>
</dbReference>
<feature type="domain" description="Putative plant transposon protein" evidence="2">
    <location>
        <begin position="210"/>
        <end position="390"/>
    </location>
</feature>
<feature type="region of interest" description="Disordered" evidence="1">
    <location>
        <begin position="35"/>
        <end position="59"/>
    </location>
</feature>
<comment type="caution">
    <text evidence="3">The sequence shown here is derived from an EMBL/GenBank/DDBJ whole genome shotgun (WGS) entry which is preliminary data.</text>
</comment>
<evidence type="ECO:0000313" key="4">
    <source>
        <dbReference type="Proteomes" id="UP000288805"/>
    </source>
</evidence>
<dbReference type="Pfam" id="PF20167">
    <property type="entry name" value="Transposase_32"/>
    <property type="match status" value="1"/>
</dbReference>
<accession>A0A438HRC3</accession>
<evidence type="ECO:0000256" key="1">
    <source>
        <dbReference type="SAM" id="MobiDB-lite"/>
    </source>
</evidence>
<feature type="compositionally biased region" description="Basic and acidic residues" evidence="1">
    <location>
        <begin position="38"/>
        <end position="57"/>
    </location>
</feature>
<evidence type="ECO:0000259" key="2">
    <source>
        <dbReference type="Pfam" id="PF20167"/>
    </source>
</evidence>
<sequence length="548" mass="62411">MVVEEYIHVIFDESNNSLQERESFDDDLGLETSLGKLQIEERRQQEENGEDPKKEESPLVLPLHQQVQGESSQDLPKEWKFVTNHPQDEIIGNPSSGCMYSEFEMSMMGELNFFLELQIKQLKEGTFINQAKYIRDLLKRFNMEEIKTMKTPMSSSIKLDKDEEGKSIDSTMYRGMIASSPLLHSFSWLLDESRLPLGHRASAQLSHLSRRMGWLPVVTVSEPIFLTLARAFYSRMTYGIGGPIISTTRGVEIRLDSESICRIFDIAPIGLGVYKSKILSTMPGFEPREVVQRICKLVDTQGMGKPLAHNLTVISRVLHHMICSILLPRGGYRDKVSCYEAFLVDSILTGRRIHLGYFIMMHMISCCENTTRVLPYGHFLTRVFKDANVDLSRETNFEAPSACDTYDDQSMGQMKFEKAPDGSWVRRAERPPVQARGQGQVHPKVDEEAKIREMEGGAHLAPDHAPWMDLSAQISSLGTRMEELVVISDTRFTPWRIAWISIRLASPLNLSILRIAWINIRLSSPHSLSISSRGLSALRITWRVSMRR</sequence>
<evidence type="ECO:0000313" key="3">
    <source>
        <dbReference type="EMBL" id="RVW87017.1"/>
    </source>
</evidence>